<dbReference type="Proteomes" id="UP000652720">
    <property type="component" value="Unassembled WGS sequence"/>
</dbReference>
<name>A0AAV4KBS9_9DEIO</name>
<feature type="binding site" evidence="15">
    <location>
        <position position="550"/>
    </location>
    <ligand>
        <name>Zn(2+)</name>
        <dbReference type="ChEBI" id="CHEBI:29105"/>
        <note>catalytic</note>
    </ligand>
</feature>
<dbReference type="InterPro" id="IPR003593">
    <property type="entry name" value="AAA+_ATPase"/>
</dbReference>
<evidence type="ECO:0000256" key="11">
    <source>
        <dbReference type="ARBA" id="ARBA00022989"/>
    </source>
</evidence>
<evidence type="ECO:0000256" key="9">
    <source>
        <dbReference type="ARBA" id="ARBA00022833"/>
    </source>
</evidence>
<evidence type="ECO:0000256" key="3">
    <source>
        <dbReference type="ARBA" id="ARBA00022519"/>
    </source>
</evidence>
<dbReference type="InterPro" id="IPR041569">
    <property type="entry name" value="AAA_lid_3"/>
</dbReference>
<comment type="similarity">
    <text evidence="2 15">In the C-terminal section; belongs to the peptidase M41 family.</text>
</comment>
<dbReference type="SUPFAM" id="SSF140990">
    <property type="entry name" value="FtsH protease domain-like"/>
    <property type="match status" value="1"/>
</dbReference>
<dbReference type="GO" id="GO:0006508">
    <property type="term" value="P:proteolysis"/>
    <property type="evidence" value="ECO:0007669"/>
    <property type="project" value="UniProtKB-KW"/>
</dbReference>
<dbReference type="PANTHER" id="PTHR23076">
    <property type="entry name" value="METALLOPROTEASE M41 FTSH"/>
    <property type="match status" value="1"/>
</dbReference>
<evidence type="ECO:0000256" key="12">
    <source>
        <dbReference type="ARBA" id="ARBA00023049"/>
    </source>
</evidence>
<dbReference type="Pfam" id="PF00004">
    <property type="entry name" value="AAA"/>
    <property type="match status" value="1"/>
</dbReference>
<keyword evidence="7 15" id="KW-0547">Nucleotide-binding</keyword>
<dbReference type="GO" id="GO:0016887">
    <property type="term" value="F:ATP hydrolysis activity"/>
    <property type="evidence" value="ECO:0007669"/>
    <property type="project" value="UniProtKB-UniRule"/>
</dbReference>
<dbReference type="Gene3D" id="1.20.58.760">
    <property type="entry name" value="Peptidase M41"/>
    <property type="match status" value="1"/>
</dbReference>
<keyword evidence="15" id="KW-1003">Cell membrane</keyword>
<evidence type="ECO:0000256" key="2">
    <source>
        <dbReference type="ARBA" id="ARBA00010044"/>
    </source>
</evidence>
<evidence type="ECO:0000256" key="14">
    <source>
        <dbReference type="ARBA" id="ARBA00061570"/>
    </source>
</evidence>
<keyword evidence="12 15" id="KW-0482">Metalloprotease</keyword>
<dbReference type="SUPFAM" id="SSF52540">
    <property type="entry name" value="P-loop containing nucleoside triphosphate hydrolases"/>
    <property type="match status" value="1"/>
</dbReference>
<evidence type="ECO:0000256" key="13">
    <source>
        <dbReference type="ARBA" id="ARBA00023136"/>
    </source>
</evidence>
<evidence type="ECO:0000313" key="20">
    <source>
        <dbReference type="Proteomes" id="UP000652720"/>
    </source>
</evidence>
<dbReference type="Gene3D" id="3.40.50.300">
    <property type="entry name" value="P-loop containing nucleotide triphosphate hydrolases"/>
    <property type="match status" value="1"/>
</dbReference>
<comment type="cofactor">
    <cofactor evidence="15">
        <name>Zn(2+)</name>
        <dbReference type="ChEBI" id="CHEBI:29105"/>
    </cofactor>
    <text evidence="15">Binds 1 zinc ion per subunit.</text>
</comment>
<evidence type="ECO:0000256" key="17">
    <source>
        <dbReference type="SAM" id="MobiDB-lite"/>
    </source>
</evidence>
<keyword evidence="10 15" id="KW-0067">ATP-binding</keyword>
<reference evidence="19" key="1">
    <citation type="journal article" date="2014" name="Int. J. Syst. Evol. Microbiol.">
        <title>Complete genome sequence of Corynebacterium casei LMG S-19264T (=DSM 44701T), isolated from a smear-ripened cheese.</title>
        <authorList>
            <consortium name="US DOE Joint Genome Institute (JGI-PGF)"/>
            <person name="Walter F."/>
            <person name="Albersmeier A."/>
            <person name="Kalinowski J."/>
            <person name="Ruckert C."/>
        </authorList>
    </citation>
    <scope>NUCLEOTIDE SEQUENCE</scope>
    <source>
        <strain evidence="19">CGMCC 1.8885</strain>
    </source>
</reference>
<dbReference type="InterPro" id="IPR003959">
    <property type="entry name" value="ATPase_AAA_core"/>
</dbReference>
<evidence type="ECO:0000256" key="6">
    <source>
        <dbReference type="ARBA" id="ARBA00022723"/>
    </source>
</evidence>
<dbReference type="EMBL" id="BMMA01000044">
    <property type="protein sequence ID" value="GGI92448.1"/>
    <property type="molecule type" value="Genomic_DNA"/>
</dbReference>
<comment type="similarity">
    <text evidence="16">Belongs to the AAA ATPase family.</text>
</comment>
<feature type="binding site" evidence="15">
    <location>
        <position position="479"/>
    </location>
    <ligand>
        <name>Zn(2+)</name>
        <dbReference type="ChEBI" id="CHEBI:29105"/>
        <note>catalytic</note>
    </ligand>
</feature>
<evidence type="ECO:0000256" key="8">
    <source>
        <dbReference type="ARBA" id="ARBA00022801"/>
    </source>
</evidence>
<keyword evidence="13 15" id="KW-0472">Membrane</keyword>
<feature type="binding site" evidence="15">
    <location>
        <begin position="253"/>
        <end position="260"/>
    </location>
    <ligand>
        <name>ATP</name>
        <dbReference type="ChEBI" id="CHEBI:30616"/>
    </ligand>
</feature>
<proteinExistence type="inferred from homology"/>
<dbReference type="InterPro" id="IPR005936">
    <property type="entry name" value="FtsH"/>
</dbReference>
<evidence type="ECO:0000259" key="18">
    <source>
        <dbReference type="SMART" id="SM00382"/>
    </source>
</evidence>
<organism evidence="19 20">
    <name type="scientific">Deinococcus wulumuqiensis</name>
    <dbReference type="NCBI Taxonomy" id="980427"/>
    <lineage>
        <taxon>Bacteria</taxon>
        <taxon>Thermotogati</taxon>
        <taxon>Deinococcota</taxon>
        <taxon>Deinococci</taxon>
        <taxon>Deinococcales</taxon>
        <taxon>Deinococcaceae</taxon>
        <taxon>Deinococcus</taxon>
    </lineage>
</organism>
<evidence type="ECO:0000256" key="4">
    <source>
        <dbReference type="ARBA" id="ARBA00022670"/>
    </source>
</evidence>
<keyword evidence="8 15" id="KW-0378">Hydrolase</keyword>
<keyword evidence="4 15" id="KW-0645">Protease</keyword>
<feature type="active site" evidence="15">
    <location>
        <position position="476"/>
    </location>
</feature>
<dbReference type="InterPro" id="IPR027417">
    <property type="entry name" value="P-loop_NTPase"/>
</dbReference>
<keyword evidence="3" id="KW-0997">Cell inner membrane</keyword>
<dbReference type="PROSITE" id="PS00674">
    <property type="entry name" value="AAA"/>
    <property type="match status" value="1"/>
</dbReference>
<keyword evidence="5 15" id="KW-0812">Transmembrane</keyword>
<dbReference type="Pfam" id="PF17862">
    <property type="entry name" value="AAA_lid_3"/>
    <property type="match status" value="1"/>
</dbReference>
<keyword evidence="11 15" id="KW-1133">Transmembrane helix</keyword>
<gene>
    <name evidence="15 19" type="primary">ftsH</name>
    <name evidence="19" type="ORF">GCM10010914_28750</name>
</gene>
<protein>
    <recommendedName>
        <fullName evidence="15">ATP-dependent zinc metalloprotease FtsH</fullName>
        <ecNumber evidence="15">3.4.24.-</ecNumber>
    </recommendedName>
</protein>
<dbReference type="HAMAP" id="MF_01458">
    <property type="entry name" value="FtsH"/>
    <property type="match status" value="1"/>
</dbReference>
<comment type="similarity">
    <text evidence="14 15">In the central section; belongs to the AAA ATPase family.</text>
</comment>
<dbReference type="GO" id="GO:0004222">
    <property type="term" value="F:metalloendopeptidase activity"/>
    <property type="evidence" value="ECO:0007669"/>
    <property type="project" value="InterPro"/>
</dbReference>
<evidence type="ECO:0000256" key="10">
    <source>
        <dbReference type="ARBA" id="ARBA00022840"/>
    </source>
</evidence>
<dbReference type="FunFam" id="3.40.50.300:FF:000001">
    <property type="entry name" value="ATP-dependent zinc metalloprotease FtsH"/>
    <property type="match status" value="1"/>
</dbReference>
<comment type="subunit">
    <text evidence="15">Homohexamer.</text>
</comment>
<dbReference type="GO" id="GO:0004176">
    <property type="term" value="F:ATP-dependent peptidase activity"/>
    <property type="evidence" value="ECO:0007669"/>
    <property type="project" value="InterPro"/>
</dbReference>
<dbReference type="AlphaFoldDB" id="A0AAV4KBS9"/>
<comment type="function">
    <text evidence="15">Acts as a processive, ATP-dependent zinc metallopeptidase for both cytoplasmic and membrane proteins. Plays a role in the quality control of integral membrane proteins.</text>
</comment>
<dbReference type="Pfam" id="PF01434">
    <property type="entry name" value="Peptidase_M41"/>
    <property type="match status" value="1"/>
</dbReference>
<dbReference type="EC" id="3.4.24.-" evidence="15"/>
<dbReference type="InterPro" id="IPR037219">
    <property type="entry name" value="Peptidase_M41-like"/>
</dbReference>
<comment type="caution">
    <text evidence="19">The sequence shown here is derived from an EMBL/GenBank/DDBJ whole genome shotgun (WGS) entry which is preliminary data.</text>
</comment>
<dbReference type="FunFam" id="1.10.8.60:FF:000001">
    <property type="entry name" value="ATP-dependent zinc metalloprotease FtsH"/>
    <property type="match status" value="1"/>
</dbReference>
<evidence type="ECO:0000256" key="16">
    <source>
        <dbReference type="RuleBase" id="RU003651"/>
    </source>
</evidence>
<dbReference type="InterPro" id="IPR000642">
    <property type="entry name" value="Peptidase_M41"/>
</dbReference>
<dbReference type="CDD" id="cd19501">
    <property type="entry name" value="RecA-like_FtsH"/>
    <property type="match status" value="1"/>
</dbReference>
<dbReference type="GO" id="GO:0008270">
    <property type="term" value="F:zinc ion binding"/>
    <property type="evidence" value="ECO:0007669"/>
    <property type="project" value="UniProtKB-UniRule"/>
</dbReference>
<feature type="compositionally biased region" description="Low complexity" evidence="17">
    <location>
        <begin position="64"/>
        <end position="86"/>
    </location>
</feature>
<reference evidence="19" key="2">
    <citation type="submission" date="2023-08" db="EMBL/GenBank/DDBJ databases">
        <authorList>
            <person name="Sun Q."/>
            <person name="Zhou Y."/>
        </authorList>
    </citation>
    <scope>NUCLEOTIDE SEQUENCE</scope>
    <source>
        <strain evidence="19">CGMCC 1.8885</strain>
    </source>
</reference>
<keyword evidence="6 15" id="KW-0479">Metal-binding</keyword>
<evidence type="ECO:0000256" key="15">
    <source>
        <dbReference type="HAMAP-Rule" id="MF_01458"/>
    </source>
</evidence>
<evidence type="ECO:0000256" key="1">
    <source>
        <dbReference type="ARBA" id="ARBA00004370"/>
    </source>
</evidence>
<keyword evidence="9 15" id="KW-0862">Zinc</keyword>
<dbReference type="GO" id="GO:0005886">
    <property type="term" value="C:plasma membrane"/>
    <property type="evidence" value="ECO:0007669"/>
    <property type="project" value="UniProtKB-SubCell"/>
</dbReference>
<evidence type="ECO:0000256" key="7">
    <source>
        <dbReference type="ARBA" id="ARBA00022741"/>
    </source>
</evidence>
<feature type="binding site" evidence="15">
    <location>
        <position position="475"/>
    </location>
    <ligand>
        <name>Zn(2+)</name>
        <dbReference type="ChEBI" id="CHEBI:29105"/>
        <note>catalytic</note>
    </ligand>
</feature>
<dbReference type="GO" id="GO:0030163">
    <property type="term" value="P:protein catabolic process"/>
    <property type="evidence" value="ECO:0007669"/>
    <property type="project" value="UniProtKB-UniRule"/>
</dbReference>
<sequence>MTAMNRRAPARRWFFEVRSDRRGGLWTARLLSPALLTPALLALGLLTLPPLSPPALAQNVGERAGTASPAQPSGPAASAPAGNPRPTNEPYTVNRFFADLRAGKVQRVKLDGSGNTQVFLNNLPGEPNPRWLLLPPDANTLARLRESGVPVQVTPGGSRFAWVGQVLPLLLTGLILAVLWRSLRASGTGSGAGTFAKSKAAVVSEGQIKLNFTDVAGCDEAKQDLQEVVDFLRQPDKYHLLGARIPHGVLLVGPPGSGKTLLAKAVAGEARVPYFSISGSDFVEMFVGVGAARVRDLFEQARKASPCIVFIDEIDAVGRKRGMNLQGGNDEREQTLNQLLVEMDGFGSGQDVIVLAATNRPDVLDAALLRPGRFDRQVVVDAPDVRGREQILRIHARKKPLDVSVDLGVIARRTAGMVGADLENLLNEAALLAAREGRNRITGRDVDEARDRVLMGPERRSLVVREADRKVTAYHEVGHALAAQLLPHAHRVAKLTVVPRGRAAGYMLPDADDRLHVTRAALEDMIAVALAGRAAEEVVYGEVTTGAQNDFQQATGLARRMVTEWGMSGRIGKVALATDEGSYLGGGPQPLPTSEHTSRVVDEEVRSLIDAAYARVLALVREHLPQVHGVVGVLMQRETLSGEEFATLLAGGSLEPLPPVGGAAATAG</sequence>
<accession>A0AAV4KBS9</accession>
<dbReference type="InterPro" id="IPR003960">
    <property type="entry name" value="ATPase_AAA_CS"/>
</dbReference>
<dbReference type="NCBIfam" id="TIGR01241">
    <property type="entry name" value="FtsH_fam"/>
    <property type="match status" value="1"/>
</dbReference>
<comment type="subcellular location">
    <subcellularLocation>
        <location evidence="15">Cell membrane</location>
        <topology evidence="15">Multi-pass membrane protein</topology>
        <orientation evidence="15">Cytoplasmic side</orientation>
    </subcellularLocation>
    <subcellularLocation>
        <location evidence="1">Membrane</location>
    </subcellularLocation>
</comment>
<evidence type="ECO:0000313" key="19">
    <source>
        <dbReference type="EMBL" id="GGI92448.1"/>
    </source>
</evidence>
<feature type="region of interest" description="Disordered" evidence="17">
    <location>
        <begin position="57"/>
        <end position="90"/>
    </location>
</feature>
<dbReference type="SMART" id="SM00382">
    <property type="entry name" value="AAA"/>
    <property type="match status" value="1"/>
</dbReference>
<dbReference type="GO" id="GO:0005524">
    <property type="term" value="F:ATP binding"/>
    <property type="evidence" value="ECO:0007669"/>
    <property type="project" value="UniProtKB-UniRule"/>
</dbReference>
<evidence type="ECO:0000256" key="5">
    <source>
        <dbReference type="ARBA" id="ARBA00022692"/>
    </source>
</evidence>
<dbReference type="PANTHER" id="PTHR23076:SF97">
    <property type="entry name" value="ATP-DEPENDENT ZINC METALLOPROTEASE YME1L1"/>
    <property type="match status" value="1"/>
</dbReference>
<feature type="domain" description="AAA+ ATPase" evidence="18">
    <location>
        <begin position="245"/>
        <end position="384"/>
    </location>
</feature>
<dbReference type="Gene3D" id="1.10.8.60">
    <property type="match status" value="1"/>
</dbReference>
<dbReference type="FunFam" id="1.20.58.760:FF:000001">
    <property type="entry name" value="ATP-dependent zinc metalloprotease FtsH"/>
    <property type="match status" value="1"/>
</dbReference>